<organism evidence="2 3">
    <name type="scientific">Dothistroma septosporum (strain NZE10 / CBS 128990)</name>
    <name type="common">Red band needle blight fungus</name>
    <name type="synonym">Mycosphaerella pini</name>
    <dbReference type="NCBI Taxonomy" id="675120"/>
    <lineage>
        <taxon>Eukaryota</taxon>
        <taxon>Fungi</taxon>
        <taxon>Dikarya</taxon>
        <taxon>Ascomycota</taxon>
        <taxon>Pezizomycotina</taxon>
        <taxon>Dothideomycetes</taxon>
        <taxon>Dothideomycetidae</taxon>
        <taxon>Mycosphaerellales</taxon>
        <taxon>Mycosphaerellaceae</taxon>
        <taxon>Dothistroma</taxon>
    </lineage>
</organism>
<feature type="compositionally biased region" description="Basic and acidic residues" evidence="1">
    <location>
        <begin position="364"/>
        <end position="386"/>
    </location>
</feature>
<name>N1Q0S7_DOTSN</name>
<feature type="compositionally biased region" description="Basic and acidic residues" evidence="1">
    <location>
        <begin position="403"/>
        <end position="419"/>
    </location>
</feature>
<feature type="compositionally biased region" description="Basic residues" evidence="1">
    <location>
        <begin position="191"/>
        <end position="203"/>
    </location>
</feature>
<evidence type="ECO:0000313" key="2">
    <source>
        <dbReference type="EMBL" id="EME48230.1"/>
    </source>
</evidence>
<feature type="compositionally biased region" description="Gly residues" evidence="1">
    <location>
        <begin position="242"/>
        <end position="252"/>
    </location>
</feature>
<dbReference type="OMA" id="EVVWLPH"/>
<gene>
    <name evidence="2" type="ORF">DOTSEDRAFT_51443</name>
</gene>
<reference evidence="3" key="1">
    <citation type="journal article" date="2012" name="PLoS Genet.">
        <title>The genomes of the fungal plant pathogens Cladosporium fulvum and Dothistroma septosporum reveal adaptation to different hosts and lifestyles but also signatures of common ancestry.</title>
        <authorList>
            <person name="de Wit P.J.G.M."/>
            <person name="van der Burgt A."/>
            <person name="Oekmen B."/>
            <person name="Stergiopoulos I."/>
            <person name="Abd-Elsalam K.A."/>
            <person name="Aerts A.L."/>
            <person name="Bahkali A.H."/>
            <person name="Beenen H.G."/>
            <person name="Chettri P."/>
            <person name="Cox M.P."/>
            <person name="Datema E."/>
            <person name="de Vries R.P."/>
            <person name="Dhillon B."/>
            <person name="Ganley A.R."/>
            <person name="Griffiths S.A."/>
            <person name="Guo Y."/>
            <person name="Hamelin R.C."/>
            <person name="Henrissat B."/>
            <person name="Kabir M.S."/>
            <person name="Jashni M.K."/>
            <person name="Kema G."/>
            <person name="Klaubauf S."/>
            <person name="Lapidus A."/>
            <person name="Levasseur A."/>
            <person name="Lindquist E."/>
            <person name="Mehrabi R."/>
            <person name="Ohm R.A."/>
            <person name="Owen T.J."/>
            <person name="Salamov A."/>
            <person name="Schwelm A."/>
            <person name="Schijlen E."/>
            <person name="Sun H."/>
            <person name="van den Burg H.A."/>
            <person name="van Ham R.C.H.J."/>
            <person name="Zhang S."/>
            <person name="Goodwin S.B."/>
            <person name="Grigoriev I.V."/>
            <person name="Collemare J."/>
            <person name="Bradshaw R.E."/>
        </authorList>
    </citation>
    <scope>NUCLEOTIDE SEQUENCE [LARGE SCALE GENOMIC DNA]</scope>
    <source>
        <strain evidence="3">NZE10 / CBS 128990</strain>
    </source>
</reference>
<dbReference type="AlphaFoldDB" id="N1Q0S7"/>
<proteinExistence type="predicted"/>
<dbReference type="HOGENOM" id="CLU_655556_0_0_1"/>
<feature type="compositionally biased region" description="Low complexity" evidence="1">
    <location>
        <begin position="340"/>
        <end position="354"/>
    </location>
</feature>
<feature type="compositionally biased region" description="Acidic residues" evidence="1">
    <location>
        <begin position="171"/>
        <end position="182"/>
    </location>
</feature>
<dbReference type="EMBL" id="KB446536">
    <property type="protein sequence ID" value="EME48230.1"/>
    <property type="molecule type" value="Genomic_DNA"/>
</dbReference>
<keyword evidence="3" id="KW-1185">Reference proteome</keyword>
<feature type="region of interest" description="Disordered" evidence="1">
    <location>
        <begin position="140"/>
        <end position="419"/>
    </location>
</feature>
<evidence type="ECO:0000313" key="3">
    <source>
        <dbReference type="Proteomes" id="UP000016933"/>
    </source>
</evidence>
<dbReference type="OrthoDB" id="3649008at2759"/>
<feature type="compositionally biased region" description="Basic residues" evidence="1">
    <location>
        <begin position="140"/>
        <end position="150"/>
    </location>
</feature>
<dbReference type="Proteomes" id="UP000016933">
    <property type="component" value="Unassembled WGS sequence"/>
</dbReference>
<dbReference type="eggNOG" id="ENOG502T948">
    <property type="taxonomic scope" value="Eukaryota"/>
</dbReference>
<accession>N1Q0S7</accession>
<evidence type="ECO:0000256" key="1">
    <source>
        <dbReference type="SAM" id="MobiDB-lite"/>
    </source>
</evidence>
<protein>
    <submittedName>
        <fullName evidence="2">Uncharacterized protein</fullName>
    </submittedName>
</protein>
<reference evidence="2 3" key="2">
    <citation type="journal article" date="2012" name="PLoS Pathog.">
        <title>Diverse lifestyles and strategies of plant pathogenesis encoded in the genomes of eighteen Dothideomycetes fungi.</title>
        <authorList>
            <person name="Ohm R.A."/>
            <person name="Feau N."/>
            <person name="Henrissat B."/>
            <person name="Schoch C.L."/>
            <person name="Horwitz B.A."/>
            <person name="Barry K.W."/>
            <person name="Condon B.J."/>
            <person name="Copeland A.C."/>
            <person name="Dhillon B."/>
            <person name="Glaser F."/>
            <person name="Hesse C.N."/>
            <person name="Kosti I."/>
            <person name="LaButti K."/>
            <person name="Lindquist E.A."/>
            <person name="Lucas S."/>
            <person name="Salamov A.A."/>
            <person name="Bradshaw R.E."/>
            <person name="Ciuffetti L."/>
            <person name="Hamelin R.C."/>
            <person name="Kema G.H.J."/>
            <person name="Lawrence C."/>
            <person name="Scott J.A."/>
            <person name="Spatafora J.W."/>
            <person name="Turgeon B.G."/>
            <person name="de Wit P.J.G.M."/>
            <person name="Zhong S."/>
            <person name="Goodwin S.B."/>
            <person name="Grigoriev I.V."/>
        </authorList>
    </citation>
    <scope>NUCLEOTIDE SEQUENCE [LARGE SCALE GENOMIC DNA]</scope>
    <source>
        <strain evidence="3">NZE10 / CBS 128990</strain>
    </source>
</reference>
<sequence length="419" mass="46752">MAHTFILFDKGKKDELGRLHVGFRAADWTKVWYEPDPDGNEDPDGFVGPKLYKLSSGAEQRREPMFGEVVWLPHFNIKHFASGQKREKERLHAQYLHDAWRYLSETNPDQVRQLEEELDDPKYRHWQGWFDEAKKWKSSRLRQRVKRRRSREAAAQSAGINVREVEVTSDTSDDSTYESDEDPFIRDKSTRHPPPRASTKRKAGGGGGGPPRKKSPNKSKSSPGDKSHHRSRVDDQDLPMSGGLGNMGGAGSFGEQRPHGGPLFRSTFSSRINIPGLDDGEDRSDNAALASDYSNLFDSRSPERGLPRRPASRTGGASKLSSSAQREAGQARMRDQFRQAAAAGPGAEAARALAHNAGMEEEAAVERALRESTQDAEARRNSDRTNIRIGENGPVENGPVENRPVENRPVENRPVENEG</sequence>